<dbReference type="OrthoDB" id="833511at2"/>
<dbReference type="Pfam" id="PF13970">
    <property type="entry name" value="DUF4221"/>
    <property type="match status" value="1"/>
</dbReference>
<dbReference type="Proteomes" id="UP000238157">
    <property type="component" value="Unassembled WGS sequence"/>
</dbReference>
<dbReference type="InterPro" id="IPR025316">
    <property type="entry name" value="DUF4221"/>
</dbReference>
<proteinExistence type="predicted"/>
<name>A0A2T0WJ92_9BACT</name>
<gene>
    <name evidence="1" type="ORF">CLW00_108226</name>
</gene>
<accession>A0A2T0WJ92</accession>
<organism evidence="1 2">
    <name type="scientific">Mongoliibacter ruber</name>
    <dbReference type="NCBI Taxonomy" id="1750599"/>
    <lineage>
        <taxon>Bacteria</taxon>
        <taxon>Pseudomonadati</taxon>
        <taxon>Bacteroidota</taxon>
        <taxon>Cytophagia</taxon>
        <taxon>Cytophagales</taxon>
        <taxon>Cyclobacteriaceae</taxon>
        <taxon>Mongoliibacter</taxon>
    </lineage>
</organism>
<dbReference type="SUPFAM" id="SSF63825">
    <property type="entry name" value="YWTD domain"/>
    <property type="match status" value="1"/>
</dbReference>
<dbReference type="RefSeq" id="WP_106134455.1">
    <property type="nucleotide sequence ID" value="NZ_PVTR01000008.1"/>
</dbReference>
<evidence type="ECO:0000313" key="1">
    <source>
        <dbReference type="EMBL" id="PRY86735.1"/>
    </source>
</evidence>
<dbReference type="EMBL" id="PVTR01000008">
    <property type="protein sequence ID" value="PRY86735.1"/>
    <property type="molecule type" value="Genomic_DNA"/>
</dbReference>
<protein>
    <submittedName>
        <fullName evidence="1">Uncharacterized protein DUF4221</fullName>
    </submittedName>
</protein>
<dbReference type="AlphaFoldDB" id="A0A2T0WJ92"/>
<keyword evidence="2" id="KW-1185">Reference proteome</keyword>
<evidence type="ECO:0000313" key="2">
    <source>
        <dbReference type="Proteomes" id="UP000238157"/>
    </source>
</evidence>
<sequence length="383" mass="44935">MKKLIFILVFLSFSCSKKTDTNKLGYFTGTHISIDTLVIYSNNEIIYTTKKITGSDISLDRNYLFNFNAFDHTLEQINLDKLKLEKKLPFEKEGPNGTGYFVDYINITEDNYVLVKGINKTELFNLNGEKLRTIEYENYSLGWDKGGEVHIPSPLLDTYFDRLFVLINKELEKSYALGILDTESNEINSISLNSYQGFEYYTFSITVSKATINTPQKIYLSLFDRKLMLSNQVDNGILLYDIEDNRIYTKFNHSQLHNDKKEKDYQFEHESFESKDAEYSKFLQEINFLHPFWDEINQIFFRFSYEELESGNKDDDHVKIKTYLTALDKDFNLLGEMYLPELNKLPLEGTYTQFPKHFAKDGNIWIYENINDEMGFVVLTISK</sequence>
<comment type="caution">
    <text evidence="1">The sequence shown here is derived from an EMBL/GenBank/DDBJ whole genome shotgun (WGS) entry which is preliminary data.</text>
</comment>
<dbReference type="PROSITE" id="PS51257">
    <property type="entry name" value="PROKAR_LIPOPROTEIN"/>
    <property type="match status" value="1"/>
</dbReference>
<reference evidence="1 2" key="1">
    <citation type="submission" date="2018-03" db="EMBL/GenBank/DDBJ databases">
        <title>Genomic Encyclopedia of Archaeal and Bacterial Type Strains, Phase II (KMG-II): from individual species to whole genera.</title>
        <authorList>
            <person name="Goeker M."/>
        </authorList>
    </citation>
    <scope>NUCLEOTIDE SEQUENCE [LARGE SCALE GENOMIC DNA]</scope>
    <source>
        <strain evidence="1 2">DSM 27929</strain>
    </source>
</reference>